<protein>
    <submittedName>
        <fullName evidence="1">Uncharacterized protein</fullName>
    </submittedName>
</protein>
<dbReference type="OrthoDB" id="6184520at2759"/>
<comment type="caution">
    <text evidence="1">The sequence shown here is derived from an EMBL/GenBank/DDBJ whole genome shotgun (WGS) entry which is preliminary data.</text>
</comment>
<name>A0A8B6E051_MYTGA</name>
<dbReference type="Proteomes" id="UP000596742">
    <property type="component" value="Unassembled WGS sequence"/>
</dbReference>
<evidence type="ECO:0000313" key="1">
    <source>
        <dbReference type="EMBL" id="VDI26777.1"/>
    </source>
</evidence>
<organism evidence="1 2">
    <name type="scientific">Mytilus galloprovincialis</name>
    <name type="common">Mediterranean mussel</name>
    <dbReference type="NCBI Taxonomy" id="29158"/>
    <lineage>
        <taxon>Eukaryota</taxon>
        <taxon>Metazoa</taxon>
        <taxon>Spiralia</taxon>
        <taxon>Lophotrochozoa</taxon>
        <taxon>Mollusca</taxon>
        <taxon>Bivalvia</taxon>
        <taxon>Autobranchia</taxon>
        <taxon>Pteriomorphia</taxon>
        <taxon>Mytilida</taxon>
        <taxon>Mytiloidea</taxon>
        <taxon>Mytilidae</taxon>
        <taxon>Mytilinae</taxon>
        <taxon>Mytilus</taxon>
    </lineage>
</organism>
<evidence type="ECO:0000313" key="2">
    <source>
        <dbReference type="Proteomes" id="UP000596742"/>
    </source>
</evidence>
<keyword evidence="2" id="KW-1185">Reference proteome</keyword>
<gene>
    <name evidence="1" type="ORF">MGAL_10B065498</name>
</gene>
<reference evidence="1" key="1">
    <citation type="submission" date="2018-11" db="EMBL/GenBank/DDBJ databases">
        <authorList>
            <person name="Alioto T."/>
            <person name="Alioto T."/>
        </authorList>
    </citation>
    <scope>NUCLEOTIDE SEQUENCE</scope>
</reference>
<dbReference type="AlphaFoldDB" id="A0A8B6E051"/>
<proteinExistence type="predicted"/>
<accession>A0A8B6E051</accession>
<sequence>MFKCEEDSIGRGTWTSAIYKCAVDNSSRLKNNSPYFDYWLPYFIYEEDKGNTQCVAITKDNISRPPTYQFRTCSDRISVLCYDENDSSHLITTVIANRGSQLPAISTEPILDRTVNQTTSNLPSVQKLENASLHMCVPHNKKYGKYNIKQLKHPTVRVDGNSERDNCVSQN</sequence>
<dbReference type="EMBL" id="UYJE01004286">
    <property type="protein sequence ID" value="VDI26777.1"/>
    <property type="molecule type" value="Genomic_DNA"/>
</dbReference>